<dbReference type="HOGENOM" id="CLU_059613_0_0_1"/>
<evidence type="ECO:0000256" key="5">
    <source>
        <dbReference type="ARBA" id="ARBA00023242"/>
    </source>
</evidence>
<dbReference type="InParanoid" id="A0A0D0E674"/>
<feature type="domain" description="Cyclin-D1-binding protein 1-like C-terminal" evidence="8">
    <location>
        <begin position="213"/>
        <end position="314"/>
    </location>
</feature>
<dbReference type="GO" id="GO:0005634">
    <property type="term" value="C:nucleus"/>
    <property type="evidence" value="ECO:0007669"/>
    <property type="project" value="UniProtKB-SubCell"/>
</dbReference>
<protein>
    <submittedName>
        <fullName evidence="9">Uncharacterized protein</fullName>
    </submittedName>
</protein>
<keyword evidence="10" id="KW-1185">Reference proteome</keyword>
<dbReference type="Pfam" id="PF20936">
    <property type="entry name" value="GCIP_C"/>
    <property type="match status" value="1"/>
</dbReference>
<evidence type="ECO:0000256" key="2">
    <source>
        <dbReference type="ARBA" id="ARBA00004496"/>
    </source>
</evidence>
<dbReference type="OrthoDB" id="41588at2759"/>
<keyword evidence="6" id="KW-0131">Cell cycle</keyword>
<dbReference type="STRING" id="930991.A0A0D0E674"/>
<dbReference type="GO" id="GO:0005737">
    <property type="term" value="C:cytoplasm"/>
    <property type="evidence" value="ECO:0007669"/>
    <property type="project" value="UniProtKB-SubCell"/>
</dbReference>
<evidence type="ECO:0000256" key="4">
    <source>
        <dbReference type="ARBA" id="ARBA00022490"/>
    </source>
</evidence>
<dbReference type="PANTHER" id="PTHR15492:SF1">
    <property type="entry name" value="CYCLIN-D1-BINDING PROTEIN 1"/>
    <property type="match status" value="1"/>
</dbReference>
<evidence type="ECO:0000256" key="3">
    <source>
        <dbReference type="ARBA" id="ARBA00008940"/>
    </source>
</evidence>
<dbReference type="InterPro" id="IPR049318">
    <property type="entry name" value="GCIP_C"/>
</dbReference>
<dbReference type="EMBL" id="KN824834">
    <property type="protein sequence ID" value="KIL00402.1"/>
    <property type="molecule type" value="Genomic_DNA"/>
</dbReference>
<evidence type="ECO:0000256" key="1">
    <source>
        <dbReference type="ARBA" id="ARBA00004123"/>
    </source>
</evidence>
<sequence length="397" mass="43482">MSDKQKAIVALTFNSQTCTAALSALTTRSEDGKSAVQVTDLSVILKDLDSLLALIYNLATKLSLALKPSSPTYSASLPLLQDLAKHTSRLVHCTGLLQENLHGATLIKSVTTRVKEIIEALRALIQTFLNHAARGPQIANSRTSGDEYLVRTGTLHDLITNAKQPSSGIPKDNQSAVHQLWKSDKESLEDNFQEVDRMVKEAEREDRGIGDNLDGGWDELGLDDSAGMDQNELARAKNVHQILRLTTLLHKRILLDLLASPAPAPVSAFDNLLVQSNSLLTTSDDLVSTLYSPQDPNSVRQETIALAKVAAKLHSQMAIFFSATGELEKQLNALDIENSASTQAPTTQPSKKKADKKWFETCFDQIAKLCSTLSDSLSQTDNERWLVTQEERVVVTK</sequence>
<dbReference type="PANTHER" id="PTHR15492">
    <property type="entry name" value="CYCLIN D1-BINDING PROTEIN 1"/>
    <property type="match status" value="1"/>
</dbReference>
<dbReference type="Proteomes" id="UP000054538">
    <property type="component" value="Unassembled WGS sequence"/>
</dbReference>
<keyword evidence="4" id="KW-0963">Cytoplasm</keyword>
<dbReference type="InterPro" id="IPR026907">
    <property type="entry name" value="GCIP-like"/>
</dbReference>
<name>A0A0D0E674_9AGAM</name>
<evidence type="ECO:0000256" key="6">
    <source>
        <dbReference type="ARBA" id="ARBA00023306"/>
    </source>
</evidence>
<evidence type="ECO:0000259" key="7">
    <source>
        <dbReference type="Pfam" id="PF13324"/>
    </source>
</evidence>
<keyword evidence="5" id="KW-0539">Nucleus</keyword>
<dbReference type="Pfam" id="PF13324">
    <property type="entry name" value="GCIP_N"/>
    <property type="match status" value="1"/>
</dbReference>
<comment type="subcellular location">
    <subcellularLocation>
        <location evidence="2">Cytoplasm</location>
    </subcellularLocation>
    <subcellularLocation>
        <location evidence="1">Nucleus</location>
    </subcellularLocation>
</comment>
<evidence type="ECO:0000313" key="10">
    <source>
        <dbReference type="Proteomes" id="UP000054538"/>
    </source>
</evidence>
<evidence type="ECO:0000313" key="9">
    <source>
        <dbReference type="EMBL" id="KIL00402.1"/>
    </source>
</evidence>
<dbReference type="AlphaFoldDB" id="A0A0D0E674"/>
<dbReference type="InterPro" id="IPR049317">
    <property type="entry name" value="GCIP-like_N"/>
</dbReference>
<proteinExistence type="inferred from homology"/>
<reference evidence="10" key="2">
    <citation type="submission" date="2015-01" db="EMBL/GenBank/DDBJ databases">
        <title>Evolutionary Origins and Diversification of the Mycorrhizal Mutualists.</title>
        <authorList>
            <consortium name="DOE Joint Genome Institute"/>
            <consortium name="Mycorrhizal Genomics Consortium"/>
            <person name="Kohler A."/>
            <person name="Kuo A."/>
            <person name="Nagy L.G."/>
            <person name="Floudas D."/>
            <person name="Copeland A."/>
            <person name="Barry K.W."/>
            <person name="Cichocki N."/>
            <person name="Veneault-Fourrey C."/>
            <person name="LaButti K."/>
            <person name="Lindquist E.A."/>
            <person name="Lipzen A."/>
            <person name="Lundell T."/>
            <person name="Morin E."/>
            <person name="Murat C."/>
            <person name="Riley R."/>
            <person name="Ohm R."/>
            <person name="Sun H."/>
            <person name="Tunlid A."/>
            <person name="Henrissat B."/>
            <person name="Grigoriev I.V."/>
            <person name="Hibbett D.S."/>
            <person name="Martin F."/>
        </authorList>
    </citation>
    <scope>NUCLEOTIDE SEQUENCE [LARGE SCALE GENOMIC DNA]</scope>
    <source>
        <strain evidence="10">Ve08.2h10</strain>
    </source>
</reference>
<evidence type="ECO:0000259" key="8">
    <source>
        <dbReference type="Pfam" id="PF20936"/>
    </source>
</evidence>
<feature type="domain" description="Cyclin-D1-binding protein 1-like N-terminal" evidence="7">
    <location>
        <begin position="47"/>
        <end position="200"/>
    </location>
</feature>
<accession>A0A0D0E674</accession>
<dbReference type="Gene3D" id="1.20.1420.10">
    <property type="entry name" value="Talin, central domain"/>
    <property type="match status" value="1"/>
</dbReference>
<comment type="similarity">
    <text evidence="3">Belongs to the CCNDBP1 family.</text>
</comment>
<gene>
    <name evidence="9" type="ORF">PAXRUDRAFT_821686</name>
</gene>
<organism evidence="9 10">
    <name type="scientific">Paxillus rubicundulus Ve08.2h10</name>
    <dbReference type="NCBI Taxonomy" id="930991"/>
    <lineage>
        <taxon>Eukaryota</taxon>
        <taxon>Fungi</taxon>
        <taxon>Dikarya</taxon>
        <taxon>Basidiomycota</taxon>
        <taxon>Agaricomycotina</taxon>
        <taxon>Agaricomycetes</taxon>
        <taxon>Agaricomycetidae</taxon>
        <taxon>Boletales</taxon>
        <taxon>Paxilineae</taxon>
        <taxon>Paxillaceae</taxon>
        <taxon>Paxillus</taxon>
    </lineage>
</organism>
<dbReference type="Gene3D" id="1.20.1410.10">
    <property type="entry name" value="I/LWEQ domain"/>
    <property type="match status" value="1"/>
</dbReference>
<reference evidence="9 10" key="1">
    <citation type="submission" date="2014-04" db="EMBL/GenBank/DDBJ databases">
        <authorList>
            <consortium name="DOE Joint Genome Institute"/>
            <person name="Kuo A."/>
            <person name="Kohler A."/>
            <person name="Jargeat P."/>
            <person name="Nagy L.G."/>
            <person name="Floudas D."/>
            <person name="Copeland A."/>
            <person name="Barry K.W."/>
            <person name="Cichocki N."/>
            <person name="Veneault-Fourrey C."/>
            <person name="LaButti K."/>
            <person name="Lindquist E.A."/>
            <person name="Lipzen A."/>
            <person name="Lundell T."/>
            <person name="Morin E."/>
            <person name="Murat C."/>
            <person name="Sun H."/>
            <person name="Tunlid A."/>
            <person name="Henrissat B."/>
            <person name="Grigoriev I.V."/>
            <person name="Hibbett D.S."/>
            <person name="Martin F."/>
            <person name="Nordberg H.P."/>
            <person name="Cantor M.N."/>
            <person name="Hua S.X."/>
        </authorList>
    </citation>
    <scope>NUCLEOTIDE SEQUENCE [LARGE SCALE GENOMIC DNA]</scope>
    <source>
        <strain evidence="9 10">Ve08.2h10</strain>
    </source>
</reference>